<sequence length="324" mass="35058">MGLFDLPLTELRRYRPEVREPADFDRFWADTLAAARRHAPLVAVEPVKTQLTLLETADVTFAGFDGHPVRAWYTRPADRAGQALPVVVEYLGYGRGRGLPHERLVWSCAGYAHLLMDTRGQGAQYGNGGHTPDPVGSPPAAPGFLTRGVEDPEQAYLRRLFTDAARAVDAAAALPDVDAGRIAVVGNSQGGGLAIAAAGLNDAVRVLLSSAALFCHYERSVAITDTHPYAEVVQYLSVHREAEERVLAGLSYFDGVNLARRARASAHFGAGLRDRTCPPSGIFAAFNHLPNPDKDIEVYPYNGHEGGEALHTARQLSFLRARLG</sequence>
<dbReference type="InterPro" id="IPR029058">
    <property type="entry name" value="AB_hydrolase_fold"/>
</dbReference>
<feature type="binding site" evidence="2">
    <location>
        <position position="93"/>
    </location>
    <ligand>
        <name>substrate</name>
    </ligand>
</feature>
<dbReference type="GO" id="GO:0005976">
    <property type="term" value="P:polysaccharide metabolic process"/>
    <property type="evidence" value="ECO:0007669"/>
    <property type="project" value="TreeGrafter"/>
</dbReference>
<dbReference type="OrthoDB" id="9770528at2"/>
<dbReference type="RefSeq" id="WP_033430788.1">
    <property type="nucleotide sequence ID" value="NZ_CP034550.1"/>
</dbReference>
<proteinExistence type="predicted"/>
<dbReference type="PANTHER" id="PTHR40111:SF1">
    <property type="entry name" value="CEPHALOSPORIN-C DEACETYLASE"/>
    <property type="match status" value="1"/>
</dbReference>
<feature type="active site" description="Charge relay system" evidence="1">
    <location>
        <position position="304"/>
    </location>
</feature>
<accession>A0A5Q0GVZ0</accession>
<evidence type="ECO:0000256" key="2">
    <source>
        <dbReference type="PIRSR" id="PIRSR639069-2"/>
    </source>
</evidence>
<keyword evidence="5" id="KW-1185">Reference proteome</keyword>
<gene>
    <name evidence="4" type="ORF">EKG83_13040</name>
</gene>
<feature type="active site" description="Nucleophile" evidence="1">
    <location>
        <position position="188"/>
    </location>
</feature>
<dbReference type="Pfam" id="PF05448">
    <property type="entry name" value="AXE1"/>
    <property type="match status" value="1"/>
</dbReference>
<evidence type="ECO:0000256" key="1">
    <source>
        <dbReference type="PIRSR" id="PIRSR639069-1"/>
    </source>
</evidence>
<dbReference type="SUPFAM" id="SSF53474">
    <property type="entry name" value="alpha/beta-Hydrolases"/>
    <property type="match status" value="1"/>
</dbReference>
<dbReference type="AlphaFoldDB" id="A0A5Q0GVZ0"/>
<protein>
    <submittedName>
        <fullName evidence="4">Acetylxylan esterase</fullName>
    </submittedName>
</protein>
<dbReference type="EMBL" id="CP034550">
    <property type="protein sequence ID" value="QFZ18286.1"/>
    <property type="molecule type" value="Genomic_DNA"/>
</dbReference>
<organism evidence="4 5">
    <name type="scientific">Saccharothrix syringae</name>
    <name type="common">Nocardiopsis syringae</name>
    <dbReference type="NCBI Taxonomy" id="103733"/>
    <lineage>
        <taxon>Bacteria</taxon>
        <taxon>Bacillati</taxon>
        <taxon>Actinomycetota</taxon>
        <taxon>Actinomycetes</taxon>
        <taxon>Pseudonocardiales</taxon>
        <taxon>Pseudonocardiaceae</taxon>
        <taxon>Saccharothrix</taxon>
    </lineage>
</organism>
<dbReference type="InterPro" id="IPR039069">
    <property type="entry name" value="CE7"/>
</dbReference>
<dbReference type="PANTHER" id="PTHR40111">
    <property type="entry name" value="CEPHALOSPORIN-C DEACETYLASE"/>
    <property type="match status" value="1"/>
</dbReference>
<dbReference type="InterPro" id="IPR008391">
    <property type="entry name" value="AXE1_dom"/>
</dbReference>
<dbReference type="GO" id="GO:0052689">
    <property type="term" value="F:carboxylic ester hydrolase activity"/>
    <property type="evidence" value="ECO:0007669"/>
    <property type="project" value="TreeGrafter"/>
</dbReference>
<dbReference type="KEGG" id="ssyi:EKG83_13040"/>
<dbReference type="Gene3D" id="3.40.50.1820">
    <property type="entry name" value="alpha/beta hydrolase"/>
    <property type="match status" value="1"/>
</dbReference>
<feature type="domain" description="Acetyl xylan esterase" evidence="3">
    <location>
        <begin position="1"/>
        <end position="320"/>
    </location>
</feature>
<name>A0A5Q0GVZ0_SACSY</name>
<evidence type="ECO:0000313" key="5">
    <source>
        <dbReference type="Proteomes" id="UP000325787"/>
    </source>
</evidence>
<evidence type="ECO:0000259" key="3">
    <source>
        <dbReference type="Pfam" id="PF05448"/>
    </source>
</evidence>
<evidence type="ECO:0000313" key="4">
    <source>
        <dbReference type="EMBL" id="QFZ18286.1"/>
    </source>
</evidence>
<feature type="active site" description="Charge relay system" evidence="1">
    <location>
        <position position="274"/>
    </location>
</feature>
<reference evidence="5" key="1">
    <citation type="journal article" date="2021" name="Curr. Microbiol.">
        <title>Complete genome of nocamycin-producing strain Saccharothrix syringae NRRL B-16468 reveals the biosynthetic potential for secondary metabolites.</title>
        <authorList>
            <person name="Mo X."/>
            <person name="Yang S."/>
        </authorList>
    </citation>
    <scope>NUCLEOTIDE SEQUENCE [LARGE SCALE GENOMIC DNA]</scope>
    <source>
        <strain evidence="5">ATCC 51364 / DSM 43886 / JCM 6844 / KCTC 9398 / NBRC 14523 / NRRL B-16468 / INA 2240</strain>
    </source>
</reference>
<dbReference type="Proteomes" id="UP000325787">
    <property type="component" value="Chromosome"/>
</dbReference>